<organism evidence="3 4">
    <name type="scientific">Paenibacillus roseus</name>
    <dbReference type="NCBI Taxonomy" id="2798579"/>
    <lineage>
        <taxon>Bacteria</taxon>
        <taxon>Bacillati</taxon>
        <taxon>Bacillota</taxon>
        <taxon>Bacilli</taxon>
        <taxon>Bacillales</taxon>
        <taxon>Paenibacillaceae</taxon>
        <taxon>Paenibacillus</taxon>
    </lineage>
</organism>
<evidence type="ECO:0000313" key="3">
    <source>
        <dbReference type="EMBL" id="MBJ6362081.1"/>
    </source>
</evidence>
<keyword evidence="4" id="KW-1185">Reference proteome</keyword>
<proteinExistence type="predicted"/>
<dbReference type="GO" id="GO:0009253">
    <property type="term" value="P:peptidoglycan catabolic process"/>
    <property type="evidence" value="ECO:0007669"/>
    <property type="project" value="InterPro"/>
</dbReference>
<accession>A0A934MPH4</accession>
<feature type="domain" description="SLH" evidence="2">
    <location>
        <begin position="195"/>
        <end position="250"/>
    </location>
</feature>
<dbReference type="Proteomes" id="UP000640274">
    <property type="component" value="Unassembled WGS sequence"/>
</dbReference>
<dbReference type="PANTHER" id="PTHR30404:SF0">
    <property type="entry name" value="N-ACETYLMURAMOYL-L-ALANINE AMIDASE AMIC"/>
    <property type="match status" value="1"/>
</dbReference>
<dbReference type="EMBL" id="JAELUP010000065">
    <property type="protein sequence ID" value="MBJ6362081.1"/>
    <property type="molecule type" value="Genomic_DNA"/>
</dbReference>
<reference evidence="3" key="1">
    <citation type="submission" date="2020-12" db="EMBL/GenBank/DDBJ databases">
        <authorList>
            <person name="Huq M.A."/>
        </authorList>
    </citation>
    <scope>NUCLEOTIDE SEQUENCE</scope>
    <source>
        <strain evidence="3">MAHUQ-46</strain>
    </source>
</reference>
<dbReference type="CDD" id="cd02696">
    <property type="entry name" value="MurNAc-LAA"/>
    <property type="match status" value="1"/>
</dbReference>
<dbReference type="InterPro" id="IPR001119">
    <property type="entry name" value="SLH_dom"/>
</dbReference>
<evidence type="ECO:0000256" key="1">
    <source>
        <dbReference type="ARBA" id="ARBA00022801"/>
    </source>
</evidence>
<sequence>MIKIAIDAGHGPNTQGKRCPDDSMREYHFNSVTARYIAAALVEYDGVEVRTSTFNDNEDVPINTRYKTANTWPADLFVSVHANAHGDSWNSANGIETLVDYRKPAQAVALANAVQRELIRATGLRDRGLQYRDDVGVLNYSNMTAILVECGFMTNREEAELLKSDAYRRKCAGAIVKGIVEFYGLKKKKGEEPDMSGQFKDVPAGHWAAGAISTAVDAGIIKGYADGTFKPEQPVTRAELAVIISRLLTK</sequence>
<dbReference type="GO" id="GO:0008745">
    <property type="term" value="F:N-acetylmuramoyl-L-alanine amidase activity"/>
    <property type="evidence" value="ECO:0007669"/>
    <property type="project" value="InterPro"/>
</dbReference>
<dbReference type="AlphaFoldDB" id="A0A934MPH4"/>
<gene>
    <name evidence="3" type="ORF">JFN88_12470</name>
</gene>
<dbReference type="RefSeq" id="WP_199019627.1">
    <property type="nucleotide sequence ID" value="NZ_JAELUP010000065.1"/>
</dbReference>
<dbReference type="Pfam" id="PF01520">
    <property type="entry name" value="Amidase_3"/>
    <property type="match status" value="1"/>
</dbReference>
<dbReference type="Gene3D" id="3.40.630.40">
    <property type="entry name" value="Zn-dependent exopeptidases"/>
    <property type="match status" value="1"/>
</dbReference>
<dbReference type="Pfam" id="PF00395">
    <property type="entry name" value="SLH"/>
    <property type="match status" value="1"/>
</dbReference>
<dbReference type="SUPFAM" id="SSF53187">
    <property type="entry name" value="Zn-dependent exopeptidases"/>
    <property type="match status" value="1"/>
</dbReference>
<dbReference type="PROSITE" id="PS51272">
    <property type="entry name" value="SLH"/>
    <property type="match status" value="1"/>
</dbReference>
<keyword evidence="1" id="KW-0378">Hydrolase</keyword>
<dbReference type="SMART" id="SM00646">
    <property type="entry name" value="Ami_3"/>
    <property type="match status" value="1"/>
</dbReference>
<protein>
    <submittedName>
        <fullName evidence="3">N-acetylmuramoyl-L-alanine amidase</fullName>
    </submittedName>
</protein>
<evidence type="ECO:0000259" key="2">
    <source>
        <dbReference type="PROSITE" id="PS51272"/>
    </source>
</evidence>
<dbReference type="PANTHER" id="PTHR30404">
    <property type="entry name" value="N-ACETYLMURAMOYL-L-ALANINE AMIDASE"/>
    <property type="match status" value="1"/>
</dbReference>
<name>A0A934MPH4_9BACL</name>
<dbReference type="GO" id="GO:0030288">
    <property type="term" value="C:outer membrane-bounded periplasmic space"/>
    <property type="evidence" value="ECO:0007669"/>
    <property type="project" value="TreeGrafter"/>
</dbReference>
<evidence type="ECO:0000313" key="4">
    <source>
        <dbReference type="Proteomes" id="UP000640274"/>
    </source>
</evidence>
<dbReference type="InterPro" id="IPR050695">
    <property type="entry name" value="N-acetylmuramoyl_amidase_3"/>
</dbReference>
<comment type="caution">
    <text evidence="3">The sequence shown here is derived from an EMBL/GenBank/DDBJ whole genome shotgun (WGS) entry which is preliminary data.</text>
</comment>
<dbReference type="InterPro" id="IPR002508">
    <property type="entry name" value="MurNAc-LAA_cat"/>
</dbReference>